<dbReference type="InterPro" id="IPR027478">
    <property type="entry name" value="LdcA_N"/>
</dbReference>
<dbReference type="InterPro" id="IPR029062">
    <property type="entry name" value="Class_I_gatase-like"/>
</dbReference>
<evidence type="ECO:0000256" key="6">
    <source>
        <dbReference type="PIRSR" id="PIRSR028757-1"/>
    </source>
</evidence>
<keyword evidence="3" id="KW-0645">Protease</keyword>
<feature type="domain" description="LD-carboxypeptidase C-terminal" evidence="8">
    <location>
        <begin position="168"/>
        <end position="282"/>
    </location>
</feature>
<dbReference type="PIRSF" id="PIRSF028757">
    <property type="entry name" value="LD-carboxypeptidase"/>
    <property type="match status" value="1"/>
</dbReference>
<evidence type="ECO:0000313" key="10">
    <source>
        <dbReference type="Proteomes" id="UP000255036"/>
    </source>
</evidence>
<dbReference type="Proteomes" id="UP000255036">
    <property type="component" value="Unassembled WGS sequence"/>
</dbReference>
<evidence type="ECO:0000256" key="1">
    <source>
        <dbReference type="ARBA" id="ARBA00010233"/>
    </source>
</evidence>
<keyword evidence="5" id="KW-0720">Serine protease</keyword>
<proteinExistence type="inferred from homology"/>
<accession>A0A371ARM6</accession>
<sequence>MLRPGDKVGIVCCSNGILDVYRPIIENLIVCLRKIGLEPICSDFIFQTNSVFSGTGKERAEALMKFYKKKEIKAIFDISGGDLANELLHDLDFEQIKNNPKPFWGYSDLTTIINAIYAKTGQVSYLYQIRNLISEFSWQIKNFCKLVFQDKKELLEFQYQFLQGKQMQGVVIGGNIRCFLKLAGTPYMPEFKDKILFLESRGGEVAQMTTYLNQLKQMGVFREIRGILLGTFLTMEEQNCIPTIQELVMQTVENVNIPIAKTEEIGHRKDSKCLIIGKEIHLGNSSV</sequence>
<dbReference type="OrthoDB" id="9807329at2"/>
<dbReference type="Pfam" id="PF17676">
    <property type="entry name" value="Peptidase_S66C"/>
    <property type="match status" value="1"/>
</dbReference>
<evidence type="ECO:0000256" key="2">
    <source>
        <dbReference type="ARBA" id="ARBA00022645"/>
    </source>
</evidence>
<evidence type="ECO:0000256" key="3">
    <source>
        <dbReference type="ARBA" id="ARBA00022670"/>
    </source>
</evidence>
<evidence type="ECO:0000256" key="4">
    <source>
        <dbReference type="ARBA" id="ARBA00022801"/>
    </source>
</evidence>
<evidence type="ECO:0000256" key="5">
    <source>
        <dbReference type="ARBA" id="ARBA00022825"/>
    </source>
</evidence>
<dbReference type="Gene3D" id="3.50.30.60">
    <property type="entry name" value="LD-carboxypeptidase A C-terminal domain-like"/>
    <property type="match status" value="1"/>
</dbReference>
<dbReference type="RefSeq" id="WP_115483412.1">
    <property type="nucleotide sequence ID" value="NZ_QRCT01000050.1"/>
</dbReference>
<keyword evidence="10" id="KW-1185">Reference proteome</keyword>
<organism evidence="9 10">
    <name type="scientific">Anaerosacchariphilus polymeriproducens</name>
    <dbReference type="NCBI Taxonomy" id="1812858"/>
    <lineage>
        <taxon>Bacteria</taxon>
        <taxon>Bacillati</taxon>
        <taxon>Bacillota</taxon>
        <taxon>Clostridia</taxon>
        <taxon>Lachnospirales</taxon>
        <taxon>Lachnospiraceae</taxon>
        <taxon>Anaerosacchariphilus</taxon>
    </lineage>
</organism>
<dbReference type="Pfam" id="PF02016">
    <property type="entry name" value="Peptidase_S66"/>
    <property type="match status" value="1"/>
</dbReference>
<feature type="active site" description="Charge relay system" evidence="6">
    <location>
        <position position="199"/>
    </location>
</feature>
<dbReference type="AlphaFoldDB" id="A0A371ARM6"/>
<reference evidence="9 10" key="1">
    <citation type="submission" date="2018-07" db="EMBL/GenBank/DDBJ databases">
        <title>Anaerosacharophilus polymeroproducens gen. nov. sp. nov., an anaerobic bacterium isolated from salt field.</title>
        <authorList>
            <person name="Kim W."/>
            <person name="Yang S.-H."/>
            <person name="Oh J."/>
            <person name="Lee J.-H."/>
            <person name="Kwon K.K."/>
        </authorList>
    </citation>
    <scope>NUCLEOTIDE SEQUENCE [LARGE SCALE GENOMIC DNA]</scope>
    <source>
        <strain evidence="9 10">MCWD5</strain>
    </source>
</reference>
<keyword evidence="4" id="KW-0378">Hydrolase</keyword>
<dbReference type="InterPro" id="IPR027461">
    <property type="entry name" value="Carboxypeptidase_A_C_sf"/>
</dbReference>
<comment type="caution">
    <text evidence="9">The sequence shown here is derived from an EMBL/GenBank/DDBJ whole genome shotgun (WGS) entry which is preliminary data.</text>
</comment>
<keyword evidence="2 9" id="KW-0121">Carboxypeptidase</keyword>
<name>A0A371ARM6_9FIRM</name>
<comment type="similarity">
    <text evidence="1">Belongs to the peptidase S66 family.</text>
</comment>
<evidence type="ECO:0000313" key="9">
    <source>
        <dbReference type="EMBL" id="RDU22231.1"/>
    </source>
</evidence>
<dbReference type="InterPro" id="IPR003507">
    <property type="entry name" value="S66_fam"/>
</dbReference>
<protein>
    <submittedName>
        <fullName evidence="9">LD-carboxypeptidase</fullName>
    </submittedName>
</protein>
<feature type="domain" description="LD-carboxypeptidase N-terminal" evidence="7">
    <location>
        <begin position="8"/>
        <end position="125"/>
    </location>
</feature>
<dbReference type="PANTHER" id="PTHR30237">
    <property type="entry name" value="MURAMOYLTETRAPEPTIDE CARBOXYPEPTIDASE"/>
    <property type="match status" value="1"/>
</dbReference>
<dbReference type="InterPro" id="IPR040921">
    <property type="entry name" value="Peptidase_S66C"/>
</dbReference>
<dbReference type="CDD" id="cd07062">
    <property type="entry name" value="Peptidase_S66_mccF_like"/>
    <property type="match status" value="1"/>
</dbReference>
<dbReference type="GO" id="GO:0004180">
    <property type="term" value="F:carboxypeptidase activity"/>
    <property type="evidence" value="ECO:0007669"/>
    <property type="project" value="UniProtKB-KW"/>
</dbReference>
<evidence type="ECO:0000259" key="7">
    <source>
        <dbReference type="Pfam" id="PF02016"/>
    </source>
</evidence>
<dbReference type="SUPFAM" id="SSF141986">
    <property type="entry name" value="LD-carboxypeptidase A C-terminal domain-like"/>
    <property type="match status" value="1"/>
</dbReference>
<feature type="active site" description="Nucleophile" evidence="6">
    <location>
        <position position="107"/>
    </location>
</feature>
<dbReference type="Gene3D" id="3.40.50.10740">
    <property type="entry name" value="Class I glutamine amidotransferase-like"/>
    <property type="match status" value="1"/>
</dbReference>
<dbReference type="EMBL" id="QRCT01000050">
    <property type="protein sequence ID" value="RDU22231.1"/>
    <property type="molecule type" value="Genomic_DNA"/>
</dbReference>
<feature type="active site" description="Charge relay system" evidence="6">
    <location>
        <position position="267"/>
    </location>
</feature>
<dbReference type="GO" id="GO:0008236">
    <property type="term" value="F:serine-type peptidase activity"/>
    <property type="evidence" value="ECO:0007669"/>
    <property type="project" value="UniProtKB-KW"/>
</dbReference>
<dbReference type="PANTHER" id="PTHR30237:SF2">
    <property type="entry name" value="MUREIN TETRAPEPTIDE CARBOXYPEPTIDASE"/>
    <property type="match status" value="1"/>
</dbReference>
<evidence type="ECO:0000259" key="8">
    <source>
        <dbReference type="Pfam" id="PF17676"/>
    </source>
</evidence>
<dbReference type="InterPro" id="IPR040449">
    <property type="entry name" value="Peptidase_S66_N"/>
</dbReference>
<gene>
    <name evidence="9" type="ORF">DWV06_17055</name>
</gene>
<dbReference type="SUPFAM" id="SSF52317">
    <property type="entry name" value="Class I glutamine amidotransferase-like"/>
    <property type="match status" value="1"/>
</dbReference>
<dbReference type="GO" id="GO:0006508">
    <property type="term" value="P:proteolysis"/>
    <property type="evidence" value="ECO:0007669"/>
    <property type="project" value="UniProtKB-KW"/>
</dbReference>